<dbReference type="EMBL" id="CP098400">
    <property type="protein sequence ID" value="URW79106.1"/>
    <property type="molecule type" value="Genomic_DNA"/>
</dbReference>
<dbReference type="InterPro" id="IPR009057">
    <property type="entry name" value="Homeodomain-like_sf"/>
</dbReference>
<dbReference type="GO" id="GO:0004803">
    <property type="term" value="F:transposase activity"/>
    <property type="evidence" value="ECO:0007669"/>
    <property type="project" value="InterPro"/>
</dbReference>
<dbReference type="InterPro" id="IPR036388">
    <property type="entry name" value="WH-like_DNA-bd_sf"/>
</dbReference>
<dbReference type="Pfam" id="PF01527">
    <property type="entry name" value="HTH_Tnp_1"/>
    <property type="match status" value="1"/>
</dbReference>
<keyword evidence="1" id="KW-0175">Coiled coil</keyword>
<dbReference type="KEGG" id="alkq:M9189_09600"/>
<protein>
    <submittedName>
        <fullName evidence="3">Transposase</fullName>
    </submittedName>
</protein>
<dbReference type="GO" id="GO:0006313">
    <property type="term" value="P:DNA transposition"/>
    <property type="evidence" value="ECO:0007669"/>
    <property type="project" value="InterPro"/>
</dbReference>
<dbReference type="RefSeq" id="WP_250722725.1">
    <property type="nucleotide sequence ID" value="NZ_CP098400.1"/>
</dbReference>
<reference evidence="3" key="1">
    <citation type="submission" date="2022-05" db="EMBL/GenBank/DDBJ databases">
        <authorList>
            <person name="Sun X."/>
        </authorList>
    </citation>
    <scope>NUCLEOTIDE SEQUENCE</scope>
    <source>
        <strain evidence="3">Ai-910</strain>
    </source>
</reference>
<evidence type="ECO:0000256" key="2">
    <source>
        <dbReference type="SAM" id="MobiDB-lite"/>
    </source>
</evidence>
<proteinExistence type="predicted"/>
<feature type="coiled-coil region" evidence="1">
    <location>
        <begin position="65"/>
        <end position="92"/>
    </location>
</feature>
<keyword evidence="4" id="KW-1185">Reference proteome</keyword>
<feature type="region of interest" description="Disordered" evidence="2">
    <location>
        <begin position="118"/>
        <end position="142"/>
    </location>
</feature>
<dbReference type="GO" id="GO:0003677">
    <property type="term" value="F:DNA binding"/>
    <property type="evidence" value="ECO:0007669"/>
    <property type="project" value="InterPro"/>
</dbReference>
<evidence type="ECO:0000313" key="3">
    <source>
        <dbReference type="EMBL" id="URW79106.1"/>
    </source>
</evidence>
<evidence type="ECO:0000313" key="4">
    <source>
        <dbReference type="Proteomes" id="UP001056426"/>
    </source>
</evidence>
<evidence type="ECO:0000256" key="1">
    <source>
        <dbReference type="SAM" id="Coils"/>
    </source>
</evidence>
<dbReference type="Proteomes" id="UP001056426">
    <property type="component" value="Chromosome"/>
</dbReference>
<dbReference type="InterPro" id="IPR002514">
    <property type="entry name" value="Transposase_8"/>
</dbReference>
<gene>
    <name evidence="3" type="ORF">M9189_09600</name>
</gene>
<dbReference type="SUPFAM" id="SSF46689">
    <property type="entry name" value="Homeodomain-like"/>
    <property type="match status" value="1"/>
</dbReference>
<name>A0A9J6ZMJ9_9BACT</name>
<dbReference type="AlphaFoldDB" id="A0A9J6ZMJ9"/>
<dbReference type="Gene3D" id="1.10.10.10">
    <property type="entry name" value="Winged helix-like DNA-binding domain superfamily/Winged helix DNA-binding domain"/>
    <property type="match status" value="1"/>
</dbReference>
<reference evidence="3" key="2">
    <citation type="submission" date="2022-06" db="EMBL/GenBank/DDBJ databases">
        <title>Xiashengella guii gen. nov. sp. nov., a bacterium isolated form anaerobic digestion tank.</title>
        <authorList>
            <person name="Huang H."/>
        </authorList>
    </citation>
    <scope>NUCLEOTIDE SEQUENCE</scope>
    <source>
        <strain evidence="3">Ai-910</strain>
    </source>
</reference>
<accession>A0A9J6ZMJ9</accession>
<feature type="compositionally biased region" description="Low complexity" evidence="2">
    <location>
        <begin position="120"/>
        <end position="130"/>
    </location>
</feature>
<organism evidence="3 4">
    <name type="scientific">Xiashengella succiniciproducens</name>
    <dbReference type="NCBI Taxonomy" id="2949635"/>
    <lineage>
        <taxon>Bacteria</taxon>
        <taxon>Pseudomonadati</taxon>
        <taxon>Bacteroidota</taxon>
        <taxon>Bacteroidia</taxon>
        <taxon>Marinilabiliales</taxon>
        <taxon>Marinilabiliaceae</taxon>
        <taxon>Xiashengella</taxon>
    </lineage>
</organism>
<sequence length="142" mass="16508">MYKNDQVTRRYSEGFKLKILAELSTGKYSKRQLCLIYGLRASTINGWIKKYDRKELMNTRIMVENQDEISRVKALQKEIEQLKKLLLKKDLELLVNDSYLEVMAEELGYKNVAELKKKLSTQSPHQSSSRSKAKPHGGMQLL</sequence>